<accession>A0ABU0YVM9</accession>
<organism evidence="1 2">
    <name type="scientific">Dongia sedimenti</name>
    <dbReference type="NCBI Taxonomy" id="3064282"/>
    <lineage>
        <taxon>Bacteria</taxon>
        <taxon>Pseudomonadati</taxon>
        <taxon>Pseudomonadota</taxon>
        <taxon>Alphaproteobacteria</taxon>
        <taxon>Rhodospirillales</taxon>
        <taxon>Dongiaceae</taxon>
        <taxon>Dongia</taxon>
    </lineage>
</organism>
<dbReference type="Gene3D" id="1.10.10.10">
    <property type="entry name" value="Winged helix-like DNA-binding domain superfamily/Winged helix DNA-binding domain"/>
    <property type="match status" value="1"/>
</dbReference>
<comment type="caution">
    <text evidence="1">The sequence shown here is derived from an EMBL/GenBank/DDBJ whole genome shotgun (WGS) entry which is preliminary data.</text>
</comment>
<dbReference type="Proteomes" id="UP001230156">
    <property type="component" value="Unassembled WGS sequence"/>
</dbReference>
<dbReference type="InterPro" id="IPR036388">
    <property type="entry name" value="WH-like_DNA-bd_sf"/>
</dbReference>
<keyword evidence="2" id="KW-1185">Reference proteome</keyword>
<protein>
    <submittedName>
        <fullName evidence="1">Helix-turn-helix domain-containing protein</fullName>
    </submittedName>
</protein>
<dbReference type="SUPFAM" id="SSF46785">
    <property type="entry name" value="Winged helix' DNA-binding domain"/>
    <property type="match status" value="1"/>
</dbReference>
<evidence type="ECO:0000313" key="1">
    <source>
        <dbReference type="EMBL" id="MDQ7251262.1"/>
    </source>
</evidence>
<evidence type="ECO:0000313" key="2">
    <source>
        <dbReference type="Proteomes" id="UP001230156"/>
    </source>
</evidence>
<gene>
    <name evidence="1" type="ORF">Q8A70_26485</name>
</gene>
<reference evidence="2" key="1">
    <citation type="submission" date="2023-08" db="EMBL/GenBank/DDBJ databases">
        <title>Rhodospirillaceae gen. nov., a novel taxon isolated from the Yangtze River Yuezi River estuary sludge.</title>
        <authorList>
            <person name="Ruan L."/>
        </authorList>
    </citation>
    <scope>NUCLEOTIDE SEQUENCE [LARGE SCALE GENOMIC DNA]</scope>
    <source>
        <strain evidence="2">R-7</strain>
    </source>
</reference>
<dbReference type="EMBL" id="JAUYVI010000010">
    <property type="protein sequence ID" value="MDQ7251262.1"/>
    <property type="molecule type" value="Genomic_DNA"/>
</dbReference>
<name>A0ABU0YVM9_9PROT</name>
<sequence>MSITQEDFTRAIDFLGDAVDTEDLERIDAEVQNVASIVADAIAEGADEEIRESVPRMERLYSRIRVRPDRKERDDMVAGQLRALTTLFTVGSQQRRGIEAAELVVKHRRILEALAGASEPLDNKALAKKIDRTEETVARAMPVLRDAGLVATRAEWRRRVNSLTNQGRAAIEGHREASEVGIRKNMNTIVNNVALPVVTKTLSHAEMVKALSTNFLTRVKGHFDFDLYPVVYTVQHKNIVPIDMSEWGCPRDLNIFESWGKPSTIPDPTIAAGPGGRMSSGHTIYSKPVNVGVGAGWTIVDLKRAHEAVSMPEIAVLELLYEGGTIKDVAAAFRVEENAAEERLDQLGVKAAGAG</sequence>
<dbReference type="InterPro" id="IPR036390">
    <property type="entry name" value="WH_DNA-bd_sf"/>
</dbReference>
<proteinExistence type="predicted"/>
<dbReference type="RefSeq" id="WP_379961464.1">
    <property type="nucleotide sequence ID" value="NZ_JAUYVI010000010.1"/>
</dbReference>